<dbReference type="EMBL" id="CAAALY010069782">
    <property type="protein sequence ID" value="VEL24805.1"/>
    <property type="molecule type" value="Genomic_DNA"/>
</dbReference>
<dbReference type="OrthoDB" id="10262320at2759"/>
<reference evidence="1" key="1">
    <citation type="submission" date="2018-11" db="EMBL/GenBank/DDBJ databases">
        <authorList>
            <consortium name="Pathogen Informatics"/>
        </authorList>
    </citation>
    <scope>NUCLEOTIDE SEQUENCE</scope>
</reference>
<sequence>MEDLLKSTKAVAPTVPDPGLQTALTGAARNTQVCLTDLKHCFATAEPILRRDPNALPPPAPTGLLQSSPRVLIGAGNSSNVFGGSIPEVDEELENDNVDTERGAEKSHLAITNLKEKSEGKRGSALAATQLELEEQGKAADSAMIRLTAENRIRELTHELQTGSSRLLPGETVSV</sequence>
<name>A0A448X0I3_9PLAT</name>
<accession>A0A448X0I3</accession>
<protein>
    <submittedName>
        <fullName evidence="1">Uncharacterized protein</fullName>
    </submittedName>
</protein>
<comment type="caution">
    <text evidence="1">The sequence shown here is derived from an EMBL/GenBank/DDBJ whole genome shotgun (WGS) entry which is preliminary data.</text>
</comment>
<keyword evidence="2" id="KW-1185">Reference proteome</keyword>
<gene>
    <name evidence="1" type="ORF">PXEA_LOCUS18245</name>
</gene>
<organism evidence="1 2">
    <name type="scientific">Protopolystoma xenopodis</name>
    <dbReference type="NCBI Taxonomy" id="117903"/>
    <lineage>
        <taxon>Eukaryota</taxon>
        <taxon>Metazoa</taxon>
        <taxon>Spiralia</taxon>
        <taxon>Lophotrochozoa</taxon>
        <taxon>Platyhelminthes</taxon>
        <taxon>Monogenea</taxon>
        <taxon>Polyopisthocotylea</taxon>
        <taxon>Polystomatidea</taxon>
        <taxon>Polystomatidae</taxon>
        <taxon>Protopolystoma</taxon>
    </lineage>
</organism>
<dbReference type="Proteomes" id="UP000784294">
    <property type="component" value="Unassembled WGS sequence"/>
</dbReference>
<dbReference type="AlphaFoldDB" id="A0A448X0I3"/>
<evidence type="ECO:0000313" key="2">
    <source>
        <dbReference type="Proteomes" id="UP000784294"/>
    </source>
</evidence>
<evidence type="ECO:0000313" key="1">
    <source>
        <dbReference type="EMBL" id="VEL24805.1"/>
    </source>
</evidence>
<proteinExistence type="predicted"/>